<feature type="site" description="Catalytically relevant" evidence="6">
    <location>
        <position position="73"/>
    </location>
</feature>
<name>A0A059ZMR4_ACICK</name>
<feature type="site" description="Catalytically relevant" evidence="6">
    <location>
        <position position="207"/>
    </location>
</feature>
<dbReference type="eggNOG" id="COG0794">
    <property type="taxonomic scope" value="Bacteria"/>
</dbReference>
<dbReference type="Pfam" id="PF01380">
    <property type="entry name" value="SIS"/>
    <property type="match status" value="1"/>
</dbReference>
<dbReference type="PIRSF" id="PIRSF004692">
    <property type="entry name" value="KdsD_KpsF"/>
    <property type="match status" value="1"/>
</dbReference>
<evidence type="ECO:0000256" key="5">
    <source>
        <dbReference type="PIRSR" id="PIRSR004692-2"/>
    </source>
</evidence>
<feature type="domain" description="SIS" evidence="9">
    <location>
        <begin position="55"/>
        <end position="198"/>
    </location>
</feature>
<dbReference type="PROSITE" id="PS51464">
    <property type="entry name" value="SIS"/>
    <property type="match status" value="1"/>
</dbReference>
<dbReference type="Gene3D" id="3.10.580.10">
    <property type="entry name" value="CBS-domain"/>
    <property type="match status" value="1"/>
</dbReference>
<dbReference type="Proteomes" id="UP000005522">
    <property type="component" value="Chromosome"/>
</dbReference>
<dbReference type="Pfam" id="PF00571">
    <property type="entry name" value="CBS"/>
    <property type="match status" value="2"/>
</dbReference>
<dbReference type="GO" id="GO:0005975">
    <property type="term" value="P:carbohydrate metabolic process"/>
    <property type="evidence" value="ECO:0007669"/>
    <property type="project" value="InterPro"/>
</dbReference>
<dbReference type="InterPro" id="IPR050986">
    <property type="entry name" value="GutQ/KpsF_isomerases"/>
</dbReference>
<dbReference type="GO" id="GO:0019146">
    <property type="term" value="F:arabinose-5-phosphate isomerase activity"/>
    <property type="evidence" value="ECO:0007669"/>
    <property type="project" value="UniProtKB-EC"/>
</dbReference>
<dbReference type="EMBL" id="CP005986">
    <property type="protein sequence ID" value="AIA54284.1"/>
    <property type="molecule type" value="Genomic_DNA"/>
</dbReference>
<dbReference type="HOGENOM" id="CLU_040681_13_1_6"/>
<evidence type="ECO:0000256" key="7">
    <source>
        <dbReference type="PROSITE-ProRule" id="PRU00703"/>
    </source>
</evidence>
<reference evidence="10 11" key="1">
    <citation type="journal article" date="2009" name="J. Bacteriol.">
        <title>Draft genome sequence of the extremely acidophilic bacterium Acidithiobacillus caldus ATCC 51756 reveals metabolic versatility in the genus Acidithiobacillus.</title>
        <authorList>
            <person name="Valdes J."/>
            <person name="Quatrini R."/>
            <person name="Hallberg K."/>
            <person name="Dopson M."/>
            <person name="Valenzuela P.D."/>
            <person name="Holmes D.S."/>
        </authorList>
    </citation>
    <scope>NUCLEOTIDE SEQUENCE [LARGE SCALE GENOMIC DNA]</scope>
    <source>
        <strain evidence="11">ATCC 51756 / DSM 8584 / KU</strain>
    </source>
</reference>
<evidence type="ECO:0000259" key="9">
    <source>
        <dbReference type="PROSITE" id="PS51464"/>
    </source>
</evidence>
<evidence type="ECO:0000259" key="8">
    <source>
        <dbReference type="PROSITE" id="PS51371"/>
    </source>
</evidence>
<feature type="site" description="Catalytically relevant" evidence="6">
    <location>
        <position position="125"/>
    </location>
</feature>
<feature type="domain" description="CBS" evidence="8">
    <location>
        <begin position="224"/>
        <end position="282"/>
    </location>
</feature>
<dbReference type="PROSITE" id="PS51371">
    <property type="entry name" value="CBS"/>
    <property type="match status" value="2"/>
</dbReference>
<protein>
    <submittedName>
        <fullName evidence="10">Arabinose 5-phosphate isomerase</fullName>
        <ecNumber evidence="10">5.3.1.13</ecNumber>
    </submittedName>
</protein>
<organism evidence="10 11">
    <name type="scientific">Acidithiobacillus caldus (strain ATCC 51756 / DSM 8584 / KU)</name>
    <dbReference type="NCBI Taxonomy" id="637389"/>
    <lineage>
        <taxon>Bacteria</taxon>
        <taxon>Pseudomonadati</taxon>
        <taxon>Pseudomonadota</taxon>
        <taxon>Acidithiobacillia</taxon>
        <taxon>Acidithiobacillales</taxon>
        <taxon>Acidithiobacillaceae</taxon>
        <taxon>Acidithiobacillus</taxon>
    </lineage>
</organism>
<dbReference type="AlphaFoldDB" id="A0A059ZMR4"/>
<gene>
    <name evidence="10" type="ORF">Acaty_c0394</name>
</gene>
<evidence type="ECO:0000256" key="1">
    <source>
        <dbReference type="ARBA" id="ARBA00008165"/>
    </source>
</evidence>
<evidence type="ECO:0000256" key="3">
    <source>
        <dbReference type="ARBA" id="ARBA00023122"/>
    </source>
</evidence>
<dbReference type="Gene3D" id="3.40.50.10490">
    <property type="entry name" value="Glucose-6-phosphate isomerase like protein, domain 1"/>
    <property type="match status" value="1"/>
</dbReference>
<keyword evidence="5" id="KW-0862">Zinc</keyword>
<dbReference type="KEGG" id="acz:Acaty_c0394"/>
<dbReference type="PANTHER" id="PTHR42745">
    <property type="match status" value="1"/>
</dbReference>
<dbReference type="NCBIfam" id="TIGR00393">
    <property type="entry name" value="kpsF"/>
    <property type="match status" value="1"/>
</dbReference>
<dbReference type="InterPro" id="IPR046348">
    <property type="entry name" value="SIS_dom_sf"/>
</dbReference>
<evidence type="ECO:0000313" key="11">
    <source>
        <dbReference type="Proteomes" id="UP000005522"/>
    </source>
</evidence>
<dbReference type="GO" id="GO:0046872">
    <property type="term" value="F:metal ion binding"/>
    <property type="evidence" value="ECO:0007669"/>
    <property type="project" value="UniProtKB-KW"/>
</dbReference>
<dbReference type="SUPFAM" id="SSF53697">
    <property type="entry name" value="SIS domain"/>
    <property type="match status" value="1"/>
</dbReference>
<dbReference type="FunFam" id="3.40.50.10490:FF:000011">
    <property type="entry name" value="Arabinose 5-phosphate isomerase"/>
    <property type="match status" value="1"/>
</dbReference>
<dbReference type="GO" id="GO:1901135">
    <property type="term" value="P:carbohydrate derivative metabolic process"/>
    <property type="evidence" value="ECO:0007669"/>
    <property type="project" value="InterPro"/>
</dbReference>
<keyword evidence="5" id="KW-0479">Metal-binding</keyword>
<dbReference type="InterPro" id="IPR004800">
    <property type="entry name" value="KdsD/KpsF-type"/>
</dbReference>
<dbReference type="CDD" id="cd04604">
    <property type="entry name" value="CBS_pair_SIS_assoc"/>
    <property type="match status" value="1"/>
</dbReference>
<dbReference type="InterPro" id="IPR035474">
    <property type="entry name" value="SIS_Kpsf"/>
</dbReference>
<evidence type="ECO:0000313" key="10">
    <source>
        <dbReference type="EMBL" id="AIA54284.1"/>
    </source>
</evidence>
<keyword evidence="10" id="KW-0413">Isomerase</keyword>
<sequence length="343" mass="36498">MRMTETAGRTVTAQRPAPPAVAAADLLATAAETLRLETAALAALVERLDEHFVTACQLLLDCRGRVVVTGMGKSGIIAKKIAATLASTGSPALFLHPAEGSHGDLGMLTRDDVLLALSYSGETAELLAILPVVKRLGVPLIAMTGRRQSTLARLAEVHLDCRVEREACPLNLAPTASTTATLAMGDALAMALLRARGFTADDFALSHPGGALGRRLLLRVQDLMRRGADLPRVRPQTPLHEAILEMSGKGLGMTTIVDEQERVVGIFTDGDLRRALARGQGIWNLPMAELCHPRPRHIAATALAAEALAQMEAERINALLILRDDGQLEGILAMHDLLRAGIV</sequence>
<comment type="similarity">
    <text evidence="1 4">Belongs to the SIS family. GutQ/KpsF subfamily.</text>
</comment>
<dbReference type="PANTHER" id="PTHR42745:SF1">
    <property type="entry name" value="ARABINOSE 5-PHOSPHATE ISOMERASE KDSD"/>
    <property type="match status" value="1"/>
</dbReference>
<dbReference type="InterPro" id="IPR001347">
    <property type="entry name" value="SIS_dom"/>
</dbReference>
<dbReference type="EC" id="5.3.1.13" evidence="10"/>
<evidence type="ECO:0000256" key="4">
    <source>
        <dbReference type="PIRNR" id="PIRNR004692"/>
    </source>
</evidence>
<dbReference type="InterPro" id="IPR046342">
    <property type="entry name" value="CBS_dom_sf"/>
</dbReference>
<dbReference type="eggNOG" id="COG0517">
    <property type="taxonomic scope" value="Bacteria"/>
</dbReference>
<dbReference type="GO" id="GO:0097367">
    <property type="term" value="F:carbohydrate derivative binding"/>
    <property type="evidence" value="ECO:0007669"/>
    <property type="project" value="InterPro"/>
</dbReference>
<dbReference type="InterPro" id="IPR000644">
    <property type="entry name" value="CBS_dom"/>
</dbReference>
<keyword evidence="3 7" id="KW-0129">CBS domain</keyword>
<feature type="binding site" evidence="5">
    <location>
        <position position="96"/>
    </location>
    <ligand>
        <name>Zn(2+)</name>
        <dbReference type="ChEBI" id="CHEBI:29105"/>
    </ligand>
</feature>
<proteinExistence type="inferred from homology"/>
<dbReference type="SMART" id="SM00116">
    <property type="entry name" value="CBS"/>
    <property type="match status" value="2"/>
</dbReference>
<feature type="site" description="Catalytically relevant" evidence="6">
    <location>
        <position position="166"/>
    </location>
</feature>
<dbReference type="CDD" id="cd05014">
    <property type="entry name" value="SIS_Kpsf"/>
    <property type="match status" value="1"/>
</dbReference>
<feature type="domain" description="CBS" evidence="8">
    <location>
        <begin position="291"/>
        <end position="343"/>
    </location>
</feature>
<keyword evidence="2" id="KW-0677">Repeat</keyword>
<evidence type="ECO:0000256" key="2">
    <source>
        <dbReference type="ARBA" id="ARBA00022737"/>
    </source>
</evidence>
<evidence type="ECO:0000256" key="6">
    <source>
        <dbReference type="PIRSR" id="PIRSR004692-3"/>
    </source>
</evidence>
<accession>A0A059ZMR4</accession>